<proteinExistence type="predicted"/>
<dbReference type="RefSeq" id="WP_131551198.1">
    <property type="nucleotide sequence ID" value="NZ_SJSK01000001.1"/>
</dbReference>
<keyword evidence="2" id="KW-0732">Signal</keyword>
<dbReference type="Pfam" id="PF20434">
    <property type="entry name" value="BD-FAE"/>
    <property type="match status" value="1"/>
</dbReference>
<dbReference type="InterPro" id="IPR049492">
    <property type="entry name" value="BD-FAE-like_dom"/>
</dbReference>
<reference evidence="4 5" key="1">
    <citation type="submission" date="2019-02" db="EMBL/GenBank/DDBJ databases">
        <title>Pedobacter sp. RP-1-13 sp. nov., isolated from Arctic soil.</title>
        <authorList>
            <person name="Dahal R.H."/>
        </authorList>
    </citation>
    <scope>NUCLEOTIDE SEQUENCE [LARGE SCALE GENOMIC DNA]</scope>
    <source>
        <strain evidence="4 5">RP-1-13</strain>
    </source>
</reference>
<evidence type="ECO:0000313" key="5">
    <source>
        <dbReference type="Proteomes" id="UP000292884"/>
    </source>
</evidence>
<feature type="chain" id="PRO_5020853472" evidence="2">
    <location>
        <begin position="20"/>
        <end position="302"/>
    </location>
</feature>
<keyword evidence="1 4" id="KW-0378">Hydrolase</keyword>
<evidence type="ECO:0000256" key="1">
    <source>
        <dbReference type="ARBA" id="ARBA00022801"/>
    </source>
</evidence>
<dbReference type="SUPFAM" id="SSF53474">
    <property type="entry name" value="alpha/beta-Hydrolases"/>
    <property type="match status" value="1"/>
</dbReference>
<dbReference type="Proteomes" id="UP000292884">
    <property type="component" value="Unassembled WGS sequence"/>
</dbReference>
<feature type="signal peptide" evidence="2">
    <location>
        <begin position="1"/>
        <end position="19"/>
    </location>
</feature>
<evidence type="ECO:0000256" key="2">
    <source>
        <dbReference type="SAM" id="SignalP"/>
    </source>
</evidence>
<sequence length="302" mass="32935">MKRLSIFVFFLFVVMEVNAQQVIPLYKGAIPGAKTPPSDYVEATVNGTDGVARVSKVVTPTLTAYLPAKPNGTTVIICPGGGYSILAFDKEGTLVAKRFSDLGITAFVLKYRLPSDAIMEDKSMGPLQDALQAIYLIRKNANVWNVDPAKIGIMGFSAGGHVASSLSVHYNDVKVQNQEGVSLRPDFSVLIYPVINFGSYTHAGSVKNLLGENPTDAQRRYFSGELHINAQTPPAFLVHANNDGAVPVKNSLEYDANLAKNKVAAEMHIYQGGGHGFGMYNKTTKDDWFESLKNWMTANKWL</sequence>
<dbReference type="InterPro" id="IPR029058">
    <property type="entry name" value="AB_hydrolase_fold"/>
</dbReference>
<evidence type="ECO:0000259" key="3">
    <source>
        <dbReference type="Pfam" id="PF20434"/>
    </source>
</evidence>
<dbReference type="GO" id="GO:0016787">
    <property type="term" value="F:hydrolase activity"/>
    <property type="evidence" value="ECO:0007669"/>
    <property type="project" value="UniProtKB-KW"/>
</dbReference>
<keyword evidence="5" id="KW-1185">Reference proteome</keyword>
<dbReference type="InterPro" id="IPR050300">
    <property type="entry name" value="GDXG_lipolytic_enzyme"/>
</dbReference>
<dbReference type="PANTHER" id="PTHR48081:SF6">
    <property type="entry name" value="PEPTIDASE S9 PROLYL OLIGOPEPTIDASE CATALYTIC DOMAIN-CONTAINING PROTEIN"/>
    <property type="match status" value="1"/>
</dbReference>
<organism evidence="4 5">
    <name type="scientific">Pedobacter frigiditerrae</name>
    <dbReference type="NCBI Taxonomy" id="2530452"/>
    <lineage>
        <taxon>Bacteria</taxon>
        <taxon>Pseudomonadati</taxon>
        <taxon>Bacteroidota</taxon>
        <taxon>Sphingobacteriia</taxon>
        <taxon>Sphingobacteriales</taxon>
        <taxon>Sphingobacteriaceae</taxon>
        <taxon>Pedobacter</taxon>
    </lineage>
</organism>
<evidence type="ECO:0000313" key="4">
    <source>
        <dbReference type="EMBL" id="TCC93329.1"/>
    </source>
</evidence>
<accession>A0A4R0N0S0</accession>
<dbReference type="Gene3D" id="3.40.50.1820">
    <property type="entry name" value="alpha/beta hydrolase"/>
    <property type="match status" value="1"/>
</dbReference>
<name>A0A4R0N0S0_9SPHI</name>
<gene>
    <name evidence="4" type="ORF">EZ428_00730</name>
</gene>
<dbReference type="EMBL" id="SJSK01000001">
    <property type="protein sequence ID" value="TCC93329.1"/>
    <property type="molecule type" value="Genomic_DNA"/>
</dbReference>
<dbReference type="AlphaFoldDB" id="A0A4R0N0S0"/>
<comment type="caution">
    <text evidence="4">The sequence shown here is derived from an EMBL/GenBank/DDBJ whole genome shotgun (WGS) entry which is preliminary data.</text>
</comment>
<dbReference type="OrthoDB" id="9794725at2"/>
<protein>
    <submittedName>
        <fullName evidence="4">Alpha/beta hydrolase</fullName>
    </submittedName>
</protein>
<dbReference type="PANTHER" id="PTHR48081">
    <property type="entry name" value="AB HYDROLASE SUPERFAMILY PROTEIN C4A8.06C"/>
    <property type="match status" value="1"/>
</dbReference>
<feature type="domain" description="BD-FAE-like" evidence="3">
    <location>
        <begin position="65"/>
        <end position="255"/>
    </location>
</feature>